<dbReference type="Proteomes" id="UP000593735">
    <property type="component" value="Chromosome"/>
</dbReference>
<accession>A0A7S7M7E2</accession>
<organism evidence="1 2">
    <name type="scientific">Thermophilibacter immobilis</name>
    <dbReference type="NCBI Taxonomy" id="2779519"/>
    <lineage>
        <taxon>Bacteria</taxon>
        <taxon>Bacillati</taxon>
        <taxon>Actinomycetota</taxon>
        <taxon>Coriobacteriia</taxon>
        <taxon>Coriobacteriales</taxon>
        <taxon>Atopobiaceae</taxon>
        <taxon>Thermophilibacter</taxon>
    </lineage>
</organism>
<evidence type="ECO:0000313" key="2">
    <source>
        <dbReference type="Proteomes" id="UP000593735"/>
    </source>
</evidence>
<dbReference type="EMBL" id="CP063767">
    <property type="protein sequence ID" value="QOY60141.1"/>
    <property type="molecule type" value="Genomic_DNA"/>
</dbReference>
<sequence length="103" mass="10913">MVYKGSLFKEFGRAFGAVGGLVGGPLAEAQQADKNVLYAASFADVKKVSAKKTLLTGSPLDFEMSNGDSINFAGNVMSLGWLKKCLVEVSEIIRRVSPALAVE</sequence>
<gene>
    <name evidence="1" type="ORF">INP52_06900</name>
</gene>
<name>A0A7S7M7E2_9ACTN</name>
<dbReference type="KEGG" id="tio:INP52_06900"/>
<dbReference type="AlphaFoldDB" id="A0A7S7M7E2"/>
<evidence type="ECO:0000313" key="1">
    <source>
        <dbReference type="EMBL" id="QOY60141.1"/>
    </source>
</evidence>
<keyword evidence="2" id="KW-1185">Reference proteome</keyword>
<dbReference type="RefSeq" id="WP_194370282.1">
    <property type="nucleotide sequence ID" value="NZ_CP063767.1"/>
</dbReference>
<proteinExistence type="predicted"/>
<protein>
    <submittedName>
        <fullName evidence="1">Uncharacterized protein</fullName>
    </submittedName>
</protein>
<reference evidence="1 2" key="1">
    <citation type="submission" date="2020-10" db="EMBL/GenBank/DDBJ databases">
        <title>Olsenella immobilis sp.nov., isolated from the mud in a fermentation cellar used for the production of Chinese strong-flavoured liquor.</title>
        <authorList>
            <person name="Lu L."/>
        </authorList>
    </citation>
    <scope>NUCLEOTIDE SEQUENCE [LARGE SCALE GENOMIC DNA]</scope>
    <source>
        <strain evidence="1 2">LZLJ-2</strain>
    </source>
</reference>